<dbReference type="RefSeq" id="WP_119373711.1">
    <property type="nucleotide sequence ID" value="NZ_QWEE01000347.1"/>
</dbReference>
<feature type="domain" description="DUF7507" evidence="2">
    <location>
        <begin position="672"/>
        <end position="770"/>
    </location>
</feature>
<feature type="non-terminal residue" evidence="3">
    <location>
        <position position="827"/>
    </location>
</feature>
<dbReference type="PANTHER" id="PTHR34819">
    <property type="entry name" value="LARGE CYSTEINE-RICH PERIPLASMIC PROTEIN OMCB"/>
    <property type="match status" value="1"/>
</dbReference>
<organism evidence="3 4">
    <name type="scientific">Clavibacter californiensis</name>
    <dbReference type="NCBI Taxonomy" id="1401995"/>
    <lineage>
        <taxon>Bacteria</taxon>
        <taxon>Bacillati</taxon>
        <taxon>Actinomycetota</taxon>
        <taxon>Actinomycetes</taxon>
        <taxon>Micrococcales</taxon>
        <taxon>Microbacteriaceae</taxon>
        <taxon>Clavibacter</taxon>
    </lineage>
</organism>
<proteinExistence type="predicted"/>
<protein>
    <submittedName>
        <fullName evidence="3">DUF11 domain-containing protein</fullName>
    </submittedName>
</protein>
<feature type="signal peptide" evidence="1">
    <location>
        <begin position="1"/>
        <end position="34"/>
    </location>
</feature>
<feature type="chain" id="PRO_5045620408" evidence="1">
    <location>
        <begin position="35"/>
        <end position="827"/>
    </location>
</feature>
<dbReference type="InterPro" id="IPR055354">
    <property type="entry name" value="DUF7507"/>
</dbReference>
<comment type="caution">
    <text evidence="3">The sequence shown here is derived from an EMBL/GenBank/DDBJ whole genome shotgun (WGS) entry which is preliminary data.</text>
</comment>
<evidence type="ECO:0000259" key="2">
    <source>
        <dbReference type="Pfam" id="PF24346"/>
    </source>
</evidence>
<feature type="domain" description="DUF7507" evidence="2">
    <location>
        <begin position="557"/>
        <end position="658"/>
    </location>
</feature>
<dbReference type="InterPro" id="IPR051172">
    <property type="entry name" value="Chlamydia_OmcB"/>
</dbReference>
<evidence type="ECO:0000313" key="4">
    <source>
        <dbReference type="Proteomes" id="UP000265355"/>
    </source>
</evidence>
<feature type="non-terminal residue" evidence="3">
    <location>
        <position position="1"/>
    </location>
</feature>
<feature type="domain" description="DUF7507" evidence="2">
    <location>
        <begin position="324"/>
        <end position="420"/>
    </location>
</feature>
<reference evidence="3 4" key="1">
    <citation type="submission" date="2018-08" db="EMBL/GenBank/DDBJ databases">
        <title>Genome Sequence of Clavibacter michiganensis Subspecies type strains, and the Atypical Peach-Colored Strains Isolated from Tomato.</title>
        <authorList>
            <person name="Osdaghi E."/>
            <person name="Portier P."/>
            <person name="Briand M."/>
            <person name="Jacques M.-A."/>
        </authorList>
    </citation>
    <scope>NUCLEOTIDE SEQUENCE [LARGE SCALE GENOMIC DNA]</scope>
    <source>
        <strain evidence="3 4">CFBP 8216</strain>
    </source>
</reference>
<keyword evidence="1" id="KW-0732">Signal</keyword>
<name>A0ABX9N3D6_9MICO</name>
<accession>A0ABX9N3D6</accession>
<dbReference type="InterPro" id="IPR013320">
    <property type="entry name" value="ConA-like_dom_sf"/>
</dbReference>
<dbReference type="NCBIfam" id="TIGR01451">
    <property type="entry name" value="B_ant_repeat"/>
    <property type="match status" value="1"/>
</dbReference>
<dbReference type="Gene3D" id="2.60.120.200">
    <property type="match status" value="1"/>
</dbReference>
<dbReference type="InterPro" id="IPR047589">
    <property type="entry name" value="DUF11_rpt"/>
</dbReference>
<sequence>ARSRPGIRRLAALAAAAVAAAALLVTLPTQTATAASQLVAESFSGTTVADAAWKPLGSACLTRATSAPTSGSTIGVCSSRDQSLPASANPGALQLTDNRADAVGGVVYDNAIPATGGLDVKFDQYQYGTSSGGADGIGFFLTDGSVPLTAAGPSGGGLGYAQTTTAAGVAGGYLGVGLDAFGNFSSPTEGRGTGCTTPSAGVGQRPNAIALRGPGTGLAGYCYLTGVSPATSLRATTTLSTPTTDLGRTIRITVSSARLPVVTVYMGAAAGASTASLTQVLQYTMTTPAPSSYKFGYLASTGTFRDTHLIREVSVSSLDNLTTLTLVKQIDRSTAQLAAYGEGQEIRYQFVLTNTGGLTLSNLAVNDPLVSSVSCPGGLLGLGLFIGGRSITCTGIHVVTPAEAVNATLTNTATATGVNTLLAGVTSNTSSVTVPIAAPAPALALTKTGALTDSNGNGKADVGERIAYSFVARNAGNVSLRQVAVADPRVTGISPASVTLAPGASQTFTSTAYTVTQADVNAATPIVNTATVSGQTFANVPAPTASSSTSTPVNASAALTLTKGATLTGGSKAGSTVAYAFSITNTGTVPLTGVALTDPLPGLSAVTYTWPGTAGTLAAGATATATASYTVRQADVDAGQIANTATVRGASSGGTQAQATATRTLTLDRTATLAFTKTATPGNVPAAGGVVTYAFRLQNTGSTTLTSVSIADPRTGVSALAYTWPGTAGTLAPGQVVTATATYTATTADVAAGSIVNTATATATAPTGQVSGTATATVLAVADPLPDAATTPQGVPVVIDVLANDGRAATGATLSRAQLSATPALVG</sequence>
<keyword evidence="4" id="KW-1185">Reference proteome</keyword>
<dbReference type="SUPFAM" id="SSF49899">
    <property type="entry name" value="Concanavalin A-like lectins/glucanases"/>
    <property type="match status" value="1"/>
</dbReference>
<evidence type="ECO:0000256" key="1">
    <source>
        <dbReference type="SAM" id="SignalP"/>
    </source>
</evidence>
<dbReference type="EMBL" id="QWEE01000347">
    <property type="protein sequence ID" value="RII89520.1"/>
    <property type="molecule type" value="Genomic_DNA"/>
</dbReference>
<feature type="domain" description="DUF7507" evidence="2">
    <location>
        <begin position="440"/>
        <end position="538"/>
    </location>
</feature>
<dbReference type="Proteomes" id="UP000265355">
    <property type="component" value="Unassembled WGS sequence"/>
</dbReference>
<evidence type="ECO:0000313" key="3">
    <source>
        <dbReference type="EMBL" id="RII89520.1"/>
    </source>
</evidence>
<gene>
    <name evidence="3" type="ORF">DZF98_13905</name>
</gene>
<dbReference type="Pfam" id="PF24346">
    <property type="entry name" value="DUF7507"/>
    <property type="match status" value="4"/>
</dbReference>
<dbReference type="PANTHER" id="PTHR34819:SF3">
    <property type="entry name" value="CELL SURFACE PROTEIN"/>
    <property type="match status" value="1"/>
</dbReference>